<keyword evidence="6" id="KW-1185">Reference proteome</keyword>
<dbReference type="SUPFAM" id="SSF51735">
    <property type="entry name" value="NAD(P)-binding Rossmann-fold domains"/>
    <property type="match status" value="1"/>
</dbReference>
<dbReference type="RefSeq" id="WP_123199378.1">
    <property type="nucleotide sequence ID" value="NZ_RJMB01000001.1"/>
</dbReference>
<dbReference type="SUPFAM" id="SSF55347">
    <property type="entry name" value="Glyceraldehyde-3-phosphate dehydrogenase-like, C-terminal domain"/>
    <property type="match status" value="1"/>
</dbReference>
<dbReference type="Gene3D" id="3.40.50.720">
    <property type="entry name" value="NAD(P)-binding Rossmann-like Domain"/>
    <property type="match status" value="1"/>
</dbReference>
<dbReference type="InterPro" id="IPR032095">
    <property type="entry name" value="Sacchrp_dh-like_C"/>
</dbReference>
<sequence length="400" mass="43952">MTETITDRGARRDTRPASGTVHWVGTGRSTGRGLRAVCDQAETVVVWGRAADRARACLRRVGIQDQVEFRLLDLEALAAEIRPGDIVVSMVPATEHAELLRRCLESGGHFVCSSYTSPAMEEVEPEARANGSVILTEAGLDPGIDHLFAHDLVERASGAVGSRPGRVEFTSFCGGVPAQPNSFRYRFSWAPAGVLTALRTPARYIEHGRERTAVHPWKATQHHRVAEESFEAYPNRDSVPFIAAYGIPHTWRVDRFVRGTLRLDGWHDAWSEVFPVVERGDDAAIGALADDLARQYPMRAEDRDRVVLQVRLDLRTDDGHSWSDSHVLDVVGDDQETAMARCVSETLACGIRAILHSRLPAGISRAASGAEGRRWLTELHHARIVPKLGGVRSGGTHSSE</sequence>
<feature type="compositionally biased region" description="Basic and acidic residues" evidence="2">
    <location>
        <begin position="1"/>
        <end position="15"/>
    </location>
</feature>
<feature type="domain" description="Saccharopine dehydrogenase-like C-terminal" evidence="4">
    <location>
        <begin position="139"/>
        <end position="366"/>
    </location>
</feature>
<accession>A0A3N0EI08</accession>
<evidence type="ECO:0000259" key="3">
    <source>
        <dbReference type="Pfam" id="PF03435"/>
    </source>
</evidence>
<evidence type="ECO:0000256" key="1">
    <source>
        <dbReference type="ARBA" id="ARBA00023002"/>
    </source>
</evidence>
<dbReference type="Pfam" id="PF16653">
    <property type="entry name" value="Sacchrp_dh_C"/>
    <property type="match status" value="1"/>
</dbReference>
<name>A0A3N0EI08_9ACTN</name>
<dbReference type="Proteomes" id="UP000269198">
    <property type="component" value="Unassembled WGS sequence"/>
</dbReference>
<reference evidence="5 6" key="1">
    <citation type="submission" date="2018-11" db="EMBL/GenBank/DDBJ databases">
        <title>The genome draft of YIM 96095.</title>
        <authorList>
            <person name="Tang S.-K."/>
            <person name="Chunyu W.-X."/>
            <person name="Feng Y.-Z."/>
        </authorList>
    </citation>
    <scope>NUCLEOTIDE SEQUENCE [LARGE SCALE GENOMIC DNA]</scope>
    <source>
        <strain evidence="5 6">YIM 96095</strain>
    </source>
</reference>
<dbReference type="GO" id="GO:0004753">
    <property type="term" value="F:saccharopine dehydrogenase activity"/>
    <property type="evidence" value="ECO:0007669"/>
    <property type="project" value="TreeGrafter"/>
</dbReference>
<dbReference type="EMBL" id="RJMB01000001">
    <property type="protein sequence ID" value="RNL87513.1"/>
    <property type="molecule type" value="Genomic_DNA"/>
</dbReference>
<feature type="region of interest" description="Disordered" evidence="2">
    <location>
        <begin position="1"/>
        <end position="25"/>
    </location>
</feature>
<dbReference type="PANTHER" id="PTHR11133:SF22">
    <property type="entry name" value="ALPHA-AMINOADIPIC SEMIALDEHYDE SYNTHASE, MITOCHONDRIAL"/>
    <property type="match status" value="1"/>
</dbReference>
<dbReference type="Gene3D" id="3.30.360.10">
    <property type="entry name" value="Dihydrodipicolinate Reductase, domain 2"/>
    <property type="match status" value="1"/>
</dbReference>
<gene>
    <name evidence="5" type="ORF">EFW17_01485</name>
</gene>
<evidence type="ECO:0000313" key="6">
    <source>
        <dbReference type="Proteomes" id="UP000269198"/>
    </source>
</evidence>
<dbReference type="PANTHER" id="PTHR11133">
    <property type="entry name" value="SACCHAROPINE DEHYDROGENASE"/>
    <property type="match status" value="1"/>
</dbReference>
<protein>
    <submittedName>
        <fullName evidence="5">Saccharopine dehydrogenase</fullName>
    </submittedName>
</protein>
<organism evidence="5 6">
    <name type="scientific">Halostreptopolyspora alba</name>
    <dbReference type="NCBI Taxonomy" id="2487137"/>
    <lineage>
        <taxon>Bacteria</taxon>
        <taxon>Bacillati</taxon>
        <taxon>Actinomycetota</taxon>
        <taxon>Actinomycetes</taxon>
        <taxon>Streptosporangiales</taxon>
        <taxon>Nocardiopsidaceae</taxon>
        <taxon>Halostreptopolyspora</taxon>
    </lineage>
</organism>
<proteinExistence type="predicted"/>
<keyword evidence="1" id="KW-0560">Oxidoreductase</keyword>
<comment type="caution">
    <text evidence="5">The sequence shown here is derived from an EMBL/GenBank/DDBJ whole genome shotgun (WGS) entry which is preliminary data.</text>
</comment>
<evidence type="ECO:0000259" key="4">
    <source>
        <dbReference type="Pfam" id="PF16653"/>
    </source>
</evidence>
<dbReference type="AlphaFoldDB" id="A0A3N0EI08"/>
<dbReference type="InterPro" id="IPR005097">
    <property type="entry name" value="Sacchrp_dh_NADP-bd"/>
</dbReference>
<dbReference type="GO" id="GO:0019878">
    <property type="term" value="P:lysine biosynthetic process via aminoadipic acid"/>
    <property type="evidence" value="ECO:0007669"/>
    <property type="project" value="TreeGrafter"/>
</dbReference>
<feature type="domain" description="Saccharopine dehydrogenase NADP binding" evidence="3">
    <location>
        <begin position="22"/>
        <end position="134"/>
    </location>
</feature>
<evidence type="ECO:0000313" key="5">
    <source>
        <dbReference type="EMBL" id="RNL87513.1"/>
    </source>
</evidence>
<dbReference type="Pfam" id="PF03435">
    <property type="entry name" value="Sacchrp_dh_NADP"/>
    <property type="match status" value="1"/>
</dbReference>
<evidence type="ECO:0000256" key="2">
    <source>
        <dbReference type="SAM" id="MobiDB-lite"/>
    </source>
</evidence>
<dbReference type="InterPro" id="IPR051168">
    <property type="entry name" value="AASS"/>
</dbReference>
<dbReference type="OrthoDB" id="973788at2"/>
<dbReference type="InterPro" id="IPR036291">
    <property type="entry name" value="NAD(P)-bd_dom_sf"/>
</dbReference>
<dbReference type="GO" id="GO:0005737">
    <property type="term" value="C:cytoplasm"/>
    <property type="evidence" value="ECO:0007669"/>
    <property type="project" value="TreeGrafter"/>
</dbReference>